<comment type="similarity">
    <text evidence="2">Belongs to the HdrA family.</text>
</comment>
<dbReference type="PROSITE" id="PS00198">
    <property type="entry name" value="4FE4S_FER_1"/>
    <property type="match status" value="2"/>
</dbReference>
<dbReference type="AlphaFoldDB" id="A0A6N7IU69"/>
<proteinExistence type="inferred from homology"/>
<dbReference type="InterPro" id="IPR017896">
    <property type="entry name" value="4Fe4S_Fe-S-bd"/>
</dbReference>
<dbReference type="OrthoDB" id="135003at2"/>
<dbReference type="PROSITE" id="PS51379">
    <property type="entry name" value="4FE4S_FER_2"/>
    <property type="match status" value="4"/>
</dbReference>
<evidence type="ECO:0000256" key="6">
    <source>
        <dbReference type="ARBA" id="ARBA00022827"/>
    </source>
</evidence>
<evidence type="ECO:0000256" key="1">
    <source>
        <dbReference type="ARBA" id="ARBA00001974"/>
    </source>
</evidence>
<feature type="domain" description="4Fe-4S ferredoxin-type" evidence="10">
    <location>
        <begin position="99"/>
        <end position="130"/>
    </location>
</feature>
<dbReference type="Pfam" id="PF00890">
    <property type="entry name" value="FAD_binding_2"/>
    <property type="match status" value="1"/>
</dbReference>
<evidence type="ECO:0000256" key="8">
    <source>
        <dbReference type="ARBA" id="ARBA00023004"/>
    </source>
</evidence>
<comment type="cofactor">
    <cofactor evidence="1">
        <name>FAD</name>
        <dbReference type="ChEBI" id="CHEBI:57692"/>
    </cofactor>
</comment>
<dbReference type="Gene3D" id="3.40.50.720">
    <property type="entry name" value="NAD(P)-binding Rossmann-like Domain"/>
    <property type="match status" value="1"/>
</dbReference>
<evidence type="ECO:0000256" key="9">
    <source>
        <dbReference type="ARBA" id="ARBA00023014"/>
    </source>
</evidence>
<dbReference type="InterPro" id="IPR017900">
    <property type="entry name" value="4Fe4S_Fe_S_CS"/>
</dbReference>
<dbReference type="Pfam" id="PF00037">
    <property type="entry name" value="Fer4"/>
    <property type="match status" value="1"/>
</dbReference>
<feature type="domain" description="4Fe-4S ferredoxin-type" evidence="10">
    <location>
        <begin position="956"/>
        <end position="985"/>
    </location>
</feature>
<evidence type="ECO:0000313" key="11">
    <source>
        <dbReference type="EMBL" id="MQL53059.1"/>
    </source>
</evidence>
<dbReference type="GO" id="GO:0016491">
    <property type="term" value="F:oxidoreductase activity"/>
    <property type="evidence" value="ECO:0007669"/>
    <property type="project" value="UniProtKB-KW"/>
</dbReference>
<dbReference type="SUPFAM" id="SSF51905">
    <property type="entry name" value="FAD/NAD(P)-binding domain"/>
    <property type="match status" value="2"/>
</dbReference>
<reference evidence="11 12" key="1">
    <citation type="submission" date="2019-10" db="EMBL/GenBank/DDBJ databases">
        <title>Comparative genomics of sulfur disproportionating microorganisms.</title>
        <authorList>
            <person name="Ward L.M."/>
            <person name="Bertran E."/>
            <person name="Johnston D."/>
        </authorList>
    </citation>
    <scope>NUCLEOTIDE SEQUENCE [LARGE SCALE GENOMIC DNA]</scope>
    <source>
        <strain evidence="11 12">DSM 14055</strain>
    </source>
</reference>
<keyword evidence="3" id="KW-0004">4Fe-4S</keyword>
<dbReference type="PANTHER" id="PTHR43498">
    <property type="entry name" value="FERREDOXIN:COB-COM HETERODISULFIDE REDUCTASE SUBUNIT A"/>
    <property type="match status" value="1"/>
</dbReference>
<dbReference type="GO" id="GO:0046872">
    <property type="term" value="F:metal ion binding"/>
    <property type="evidence" value="ECO:0007669"/>
    <property type="project" value="UniProtKB-KW"/>
</dbReference>
<evidence type="ECO:0000256" key="2">
    <source>
        <dbReference type="ARBA" id="ARBA00006561"/>
    </source>
</evidence>
<keyword evidence="4" id="KW-0285">Flavoprotein</keyword>
<dbReference type="Gene3D" id="3.30.70.20">
    <property type="match status" value="2"/>
</dbReference>
<evidence type="ECO:0000259" key="10">
    <source>
        <dbReference type="PROSITE" id="PS51379"/>
    </source>
</evidence>
<dbReference type="Gene3D" id="3.50.50.60">
    <property type="entry name" value="FAD/NAD(P)-binding domain"/>
    <property type="match status" value="2"/>
</dbReference>
<dbReference type="PANTHER" id="PTHR43498:SF1">
    <property type="entry name" value="COB--COM HETERODISULFIDE REDUCTASE IRON-SULFUR SUBUNIT A"/>
    <property type="match status" value="1"/>
</dbReference>
<keyword evidence="9" id="KW-0411">Iron-sulfur</keyword>
<evidence type="ECO:0000256" key="4">
    <source>
        <dbReference type="ARBA" id="ARBA00022630"/>
    </source>
</evidence>
<keyword evidence="8" id="KW-0408">Iron</keyword>
<keyword evidence="6" id="KW-0274">FAD</keyword>
<dbReference type="EMBL" id="WHYR01000037">
    <property type="protein sequence ID" value="MQL53059.1"/>
    <property type="molecule type" value="Genomic_DNA"/>
</dbReference>
<protein>
    <submittedName>
        <fullName evidence="11">NAD(P)-binding protein</fullName>
    </submittedName>
</protein>
<dbReference type="GO" id="GO:0051539">
    <property type="term" value="F:4 iron, 4 sulfur cluster binding"/>
    <property type="evidence" value="ECO:0007669"/>
    <property type="project" value="UniProtKB-KW"/>
</dbReference>
<dbReference type="InterPro" id="IPR039650">
    <property type="entry name" value="HdrA-like"/>
</dbReference>
<organism evidence="11 12">
    <name type="scientific">Desulfofundulus thermobenzoicus</name>
    <dbReference type="NCBI Taxonomy" id="29376"/>
    <lineage>
        <taxon>Bacteria</taxon>
        <taxon>Bacillati</taxon>
        <taxon>Bacillota</taxon>
        <taxon>Clostridia</taxon>
        <taxon>Eubacteriales</taxon>
        <taxon>Peptococcaceae</taxon>
        <taxon>Desulfofundulus</taxon>
    </lineage>
</organism>
<evidence type="ECO:0000313" key="12">
    <source>
        <dbReference type="Proteomes" id="UP000441717"/>
    </source>
</evidence>
<comment type="caution">
    <text evidence="11">The sequence shown here is derived from an EMBL/GenBank/DDBJ whole genome shotgun (WGS) entry which is preliminary data.</text>
</comment>
<evidence type="ECO:0000256" key="3">
    <source>
        <dbReference type="ARBA" id="ARBA00022485"/>
    </source>
</evidence>
<dbReference type="Pfam" id="PF13187">
    <property type="entry name" value="Fer4_9"/>
    <property type="match status" value="1"/>
</dbReference>
<evidence type="ECO:0000256" key="5">
    <source>
        <dbReference type="ARBA" id="ARBA00022723"/>
    </source>
</evidence>
<dbReference type="Pfam" id="PF07992">
    <property type="entry name" value="Pyr_redox_2"/>
    <property type="match status" value="2"/>
</dbReference>
<keyword evidence="12" id="KW-1185">Reference proteome</keyword>
<feature type="domain" description="4Fe-4S ferredoxin-type" evidence="10">
    <location>
        <begin position="147"/>
        <end position="176"/>
    </location>
</feature>
<sequence>MSTEKTGAVLVVGAGIAGIQASLDLAESGYYVYLVEGSPAIGGTMPMLDKTFPTNDCSMCILSPKLVECGRHLNIKTYTLADVENVEGEPGNFTVTIRQRPRYVDINKCKGCGDCAEACPIDVPSEFNQGIGERKAIFKPYAQAFPNAYVIDKENCIECGSCEEACQAGAIDHSMEEETIELKVGAIVLCPGFERFDPSELAYYGYGRFPNVLTSLEFERILSASGPFQGHLVRPSDNREPRRIAWIQCVGSRNCRIEHGYCSSVCCMYAIKEAVIAKEHSKEPLETTIFYMDMRTYGKGFEKYYNRAKDEQGVRFVRSRVYNIEEIDDENKNLRIRYAREDGSICVEEFDLVVLSVGMEPSGSAVELAGKLGLELNKYGFADSAALTGVGTSKPGIFVAGAFSGPKDIPETVMQASAAAGASAGLLAEARGTMVQEKEFPPEKDVSGEPPRIGVFVCHCGVNIGSVVDVPAVVEMAKGLPNVVYAGEYLYVCSQDSQATMRQIIEENNLNRVVVASCSPRTHKPLFQETTREAGLNRALFEMANIRDQCSWVHMHEPEKATEKAKDLVKMAVAKAALLEPIPQVTAGVTKSGLIIGGGPSGMTSALSLAEQGYKVHLVEKSDQLGGTARRIKEGMKGEDVPAFLQDLTARVEAHPQIQVYRGTEVKAVAGYVGNFVTTLSDGREIQHGVAIIATGAEEYRPTEYLYGESDRVFSLLELEEAMASDDPRVAGAKTVVFIQCVGSREPERPYCSRICCTKSIKLALKFKERNPQANVFVLYRDIRTYGFLEDYYQEARRKGIIFIRYNVENKPLVEKEGDALKVTVTDHVLGVPVIIDADLIGLAAAIVAPESNRQLSQFFKVPLNEDGFFLEAHMKLRPVDFASEGIFLAGVAHGPKNLEENIAQARAAAGRAGTILAKDSLESHGVVAVVQQDKCAACLTCVRLCAYNAPRIRNYAAEIEPLLCQGCGTCAGECPNKAITLQGYKDKMQMAKADALF</sequence>
<feature type="domain" description="4Fe-4S ferredoxin-type" evidence="10">
    <location>
        <begin position="927"/>
        <end position="955"/>
    </location>
</feature>
<dbReference type="InterPro" id="IPR003953">
    <property type="entry name" value="FAD-dep_OxRdtase_2_FAD-bd"/>
</dbReference>
<gene>
    <name evidence="11" type="ORF">GFC01_12500</name>
</gene>
<keyword evidence="7" id="KW-0560">Oxidoreductase</keyword>
<dbReference type="Proteomes" id="UP000441717">
    <property type="component" value="Unassembled WGS sequence"/>
</dbReference>
<evidence type="ECO:0000256" key="7">
    <source>
        <dbReference type="ARBA" id="ARBA00023002"/>
    </source>
</evidence>
<accession>A0A6N7IU69</accession>
<name>A0A6N7IU69_9FIRM</name>
<dbReference type="InterPro" id="IPR023753">
    <property type="entry name" value="FAD/NAD-binding_dom"/>
</dbReference>
<dbReference type="SUPFAM" id="SSF54862">
    <property type="entry name" value="4Fe-4S ferredoxins"/>
    <property type="match status" value="1"/>
</dbReference>
<keyword evidence="5" id="KW-0479">Metal-binding</keyword>
<dbReference type="InterPro" id="IPR036188">
    <property type="entry name" value="FAD/NAD-bd_sf"/>
</dbReference>
<dbReference type="RefSeq" id="WP_152947482.1">
    <property type="nucleotide sequence ID" value="NZ_WHYR01000037.1"/>
</dbReference>